<dbReference type="Proteomes" id="UP000694844">
    <property type="component" value="Chromosome 3"/>
</dbReference>
<keyword evidence="2" id="KW-0812">Transmembrane</keyword>
<feature type="transmembrane region" description="Helical" evidence="2">
    <location>
        <begin position="295"/>
        <end position="317"/>
    </location>
</feature>
<feature type="region of interest" description="Disordered" evidence="1">
    <location>
        <begin position="329"/>
        <end position="441"/>
    </location>
</feature>
<feature type="signal peptide" evidence="3">
    <location>
        <begin position="1"/>
        <end position="21"/>
    </location>
</feature>
<evidence type="ECO:0000313" key="5">
    <source>
        <dbReference type="RefSeq" id="XP_022325341.1"/>
    </source>
</evidence>
<feature type="chain" id="PRO_5034418003" evidence="3">
    <location>
        <begin position="22"/>
        <end position="441"/>
    </location>
</feature>
<protein>
    <submittedName>
        <fullName evidence="5">Uncharacterized protein LOC111125637</fullName>
    </submittedName>
</protein>
<reference evidence="5" key="1">
    <citation type="submission" date="2025-08" db="UniProtKB">
        <authorList>
            <consortium name="RefSeq"/>
        </authorList>
    </citation>
    <scope>IDENTIFICATION</scope>
    <source>
        <tissue evidence="5">Whole sample</tissue>
    </source>
</reference>
<feature type="compositionally biased region" description="Basic and acidic residues" evidence="1">
    <location>
        <begin position="370"/>
        <end position="409"/>
    </location>
</feature>
<accession>A0A8B8DEH3</accession>
<gene>
    <name evidence="5" type="primary">LOC111125637</name>
</gene>
<proteinExistence type="predicted"/>
<dbReference type="RefSeq" id="XP_022325341.1">
    <property type="nucleotide sequence ID" value="XM_022469633.1"/>
</dbReference>
<dbReference type="OrthoDB" id="6123465at2759"/>
<keyword evidence="3" id="KW-0732">Signal</keyword>
<dbReference type="GeneID" id="111125637"/>
<sequence>MMEVICISMILLMSIVPKASSQNIQIQVLPQPVIYQENDLVIQCSITNPSQLSSVYFMQLHRNSSTGFETVVSILKGGTPQIQWPSGSTLQNRASAEGSEINTPSTAKLKLTVHKNSVLCPTDFTAYKCKFSGLSTSTSDVVIQEANPVIITYIVKPRIIEMPRVRISGELTDTPLRQFPISTVLQLTCEGQIGNDARKTIRWCARKSTDFTFTGLPQTPLHSEASLIDCQYRRSSTIIYNLTDTDTSTQFLCESGDTGMCGTGSAIQYVNINTESNLSNTPEVSDTSGSHETGVIAGSVIGSLVLLTTAIVLVYFARRNYKCTCEKKSGENKRDNLQNTSDLVEDESGYTTITDESERHQDTYDEITGSEEKNQYEAIPEKQNQEDCAHPYESLKKHDTAQHGIEKGDPSNSHTSGISKKAEQSTFHKGFEEYENASFKK</sequence>
<keyword evidence="4" id="KW-1185">Reference proteome</keyword>
<evidence type="ECO:0000313" key="4">
    <source>
        <dbReference type="Proteomes" id="UP000694844"/>
    </source>
</evidence>
<keyword evidence="2" id="KW-1133">Transmembrane helix</keyword>
<evidence type="ECO:0000256" key="1">
    <source>
        <dbReference type="SAM" id="MobiDB-lite"/>
    </source>
</evidence>
<organism evidence="4 5">
    <name type="scientific">Crassostrea virginica</name>
    <name type="common">Eastern oyster</name>
    <dbReference type="NCBI Taxonomy" id="6565"/>
    <lineage>
        <taxon>Eukaryota</taxon>
        <taxon>Metazoa</taxon>
        <taxon>Spiralia</taxon>
        <taxon>Lophotrochozoa</taxon>
        <taxon>Mollusca</taxon>
        <taxon>Bivalvia</taxon>
        <taxon>Autobranchia</taxon>
        <taxon>Pteriomorphia</taxon>
        <taxon>Ostreida</taxon>
        <taxon>Ostreoidea</taxon>
        <taxon>Ostreidae</taxon>
        <taxon>Crassostrea</taxon>
    </lineage>
</organism>
<evidence type="ECO:0000256" key="3">
    <source>
        <dbReference type="SAM" id="SignalP"/>
    </source>
</evidence>
<keyword evidence="2" id="KW-0472">Membrane</keyword>
<evidence type="ECO:0000256" key="2">
    <source>
        <dbReference type="SAM" id="Phobius"/>
    </source>
</evidence>
<dbReference type="KEGG" id="cvn:111125637"/>
<name>A0A8B8DEH3_CRAVI</name>
<dbReference type="AlphaFoldDB" id="A0A8B8DEH3"/>